<reference evidence="1 2" key="1">
    <citation type="submission" date="2016-10" db="EMBL/GenBank/DDBJ databases">
        <authorList>
            <person name="de Groot N.N."/>
        </authorList>
    </citation>
    <scope>NUCLEOTIDE SEQUENCE [LARGE SCALE GENOMIC DNA]</scope>
    <source>
        <strain evidence="1 2">DSM 43941</strain>
    </source>
</reference>
<proteinExistence type="predicted"/>
<dbReference type="OrthoDB" id="5180654at2"/>
<protein>
    <submittedName>
        <fullName evidence="1">Uncharacterized protein</fullName>
    </submittedName>
</protein>
<dbReference type="AlphaFoldDB" id="A0A1H1RXN6"/>
<name>A0A1H1RXN6_9ACTN</name>
<dbReference type="Proteomes" id="UP000198688">
    <property type="component" value="Chromosome I"/>
</dbReference>
<keyword evidence="2" id="KW-1185">Reference proteome</keyword>
<accession>A0A1H1RXN6</accession>
<evidence type="ECO:0000313" key="1">
    <source>
        <dbReference type="EMBL" id="SDS40470.1"/>
    </source>
</evidence>
<dbReference type="RefSeq" id="WP_092541521.1">
    <property type="nucleotide sequence ID" value="NZ_BOMJ01000016.1"/>
</dbReference>
<sequence length="300" mass="32914">MSEAHLNALQLSAERIITMTDFYESYANLVRRREEANSDSQAAALETASALRSAGQWAMVLDLGRAVELLVESAQIWDQLGHGFGTYVLAALRPGELRQQIRSLRRDQLIQALIGRRDDTHFDRERRPPSRNEGAEAEWADAEIASPLLHPQQQAYLLLALAGDAESVQIQGFAERSAHRLGVVPIGALGMPLRIYWDIAMHLMSGEDTGLEVIAGHLESMAASYATAINSAMANEHLWFNAASPVDVGDIDIVAIGALAARRFGTDSLRAAILRRAERHDPVTRVPLELAVEMAEYVTG</sequence>
<gene>
    <name evidence="1" type="ORF">SAMN04489716_0712</name>
</gene>
<evidence type="ECO:0000313" key="2">
    <source>
        <dbReference type="Proteomes" id="UP000198688"/>
    </source>
</evidence>
<organism evidence="1 2">
    <name type="scientific">Actinoplanes derwentensis</name>
    <dbReference type="NCBI Taxonomy" id="113562"/>
    <lineage>
        <taxon>Bacteria</taxon>
        <taxon>Bacillati</taxon>
        <taxon>Actinomycetota</taxon>
        <taxon>Actinomycetes</taxon>
        <taxon>Micromonosporales</taxon>
        <taxon>Micromonosporaceae</taxon>
        <taxon>Actinoplanes</taxon>
    </lineage>
</organism>
<dbReference type="EMBL" id="LT629758">
    <property type="protein sequence ID" value="SDS40470.1"/>
    <property type="molecule type" value="Genomic_DNA"/>
</dbReference>